<sequence>MSAKSRNGNASATHRMANLNFHVNVELVYPLTNGECTSISIEDALSGLPNHPSLREALLERHLTKTWQIRNASICTAKGYLIKRLKGDDETRRKVPLTGPVVKGFRFPYLWSEVHWKYNMQQYMAEWHPNWEEILANNNSIKGLLNISIEELEGLGIPMEYHGHTLMASWERGMRGHTRTSSIRDIQTELPRRPPRNPDFVNSISRPVIPQL</sequence>
<organism evidence="2 3">
    <name type="scientific">Coprinopsis marcescibilis</name>
    <name type="common">Agaric fungus</name>
    <name type="synonym">Psathyrella marcescibilis</name>
    <dbReference type="NCBI Taxonomy" id="230819"/>
    <lineage>
        <taxon>Eukaryota</taxon>
        <taxon>Fungi</taxon>
        <taxon>Dikarya</taxon>
        <taxon>Basidiomycota</taxon>
        <taxon>Agaricomycotina</taxon>
        <taxon>Agaricomycetes</taxon>
        <taxon>Agaricomycetidae</taxon>
        <taxon>Agaricales</taxon>
        <taxon>Agaricineae</taxon>
        <taxon>Psathyrellaceae</taxon>
        <taxon>Coprinopsis</taxon>
    </lineage>
</organism>
<gene>
    <name evidence="2" type="ORF">FA15DRAFT_710762</name>
</gene>
<accession>A0A5C3KCJ1</accession>
<dbReference type="Proteomes" id="UP000307440">
    <property type="component" value="Unassembled WGS sequence"/>
</dbReference>
<dbReference type="OrthoDB" id="3032279at2759"/>
<protein>
    <recommendedName>
        <fullName evidence="4">SAM domain-containing protein</fullName>
    </recommendedName>
</protein>
<evidence type="ECO:0000313" key="2">
    <source>
        <dbReference type="EMBL" id="TFK17477.1"/>
    </source>
</evidence>
<evidence type="ECO:0000313" key="3">
    <source>
        <dbReference type="Proteomes" id="UP000307440"/>
    </source>
</evidence>
<evidence type="ECO:0000256" key="1">
    <source>
        <dbReference type="SAM" id="MobiDB-lite"/>
    </source>
</evidence>
<proteinExistence type="predicted"/>
<evidence type="ECO:0008006" key="4">
    <source>
        <dbReference type="Google" id="ProtNLM"/>
    </source>
</evidence>
<feature type="region of interest" description="Disordered" evidence="1">
    <location>
        <begin position="178"/>
        <end position="212"/>
    </location>
</feature>
<name>A0A5C3KCJ1_COPMA</name>
<dbReference type="AlphaFoldDB" id="A0A5C3KCJ1"/>
<dbReference type="EMBL" id="ML210505">
    <property type="protein sequence ID" value="TFK17477.1"/>
    <property type="molecule type" value="Genomic_DNA"/>
</dbReference>
<keyword evidence="3" id="KW-1185">Reference proteome</keyword>
<reference evidence="2 3" key="1">
    <citation type="journal article" date="2019" name="Nat. Ecol. Evol.">
        <title>Megaphylogeny resolves global patterns of mushroom evolution.</title>
        <authorList>
            <person name="Varga T."/>
            <person name="Krizsan K."/>
            <person name="Foldi C."/>
            <person name="Dima B."/>
            <person name="Sanchez-Garcia M."/>
            <person name="Sanchez-Ramirez S."/>
            <person name="Szollosi G.J."/>
            <person name="Szarkandi J.G."/>
            <person name="Papp V."/>
            <person name="Albert L."/>
            <person name="Andreopoulos W."/>
            <person name="Angelini C."/>
            <person name="Antonin V."/>
            <person name="Barry K.W."/>
            <person name="Bougher N.L."/>
            <person name="Buchanan P."/>
            <person name="Buyck B."/>
            <person name="Bense V."/>
            <person name="Catcheside P."/>
            <person name="Chovatia M."/>
            <person name="Cooper J."/>
            <person name="Damon W."/>
            <person name="Desjardin D."/>
            <person name="Finy P."/>
            <person name="Geml J."/>
            <person name="Haridas S."/>
            <person name="Hughes K."/>
            <person name="Justo A."/>
            <person name="Karasinski D."/>
            <person name="Kautmanova I."/>
            <person name="Kiss B."/>
            <person name="Kocsube S."/>
            <person name="Kotiranta H."/>
            <person name="LaButti K.M."/>
            <person name="Lechner B.E."/>
            <person name="Liimatainen K."/>
            <person name="Lipzen A."/>
            <person name="Lukacs Z."/>
            <person name="Mihaltcheva S."/>
            <person name="Morgado L.N."/>
            <person name="Niskanen T."/>
            <person name="Noordeloos M.E."/>
            <person name="Ohm R.A."/>
            <person name="Ortiz-Santana B."/>
            <person name="Ovrebo C."/>
            <person name="Racz N."/>
            <person name="Riley R."/>
            <person name="Savchenko A."/>
            <person name="Shiryaev A."/>
            <person name="Soop K."/>
            <person name="Spirin V."/>
            <person name="Szebenyi C."/>
            <person name="Tomsovsky M."/>
            <person name="Tulloss R.E."/>
            <person name="Uehling J."/>
            <person name="Grigoriev I.V."/>
            <person name="Vagvolgyi C."/>
            <person name="Papp T."/>
            <person name="Martin F.M."/>
            <person name="Miettinen O."/>
            <person name="Hibbett D.S."/>
            <person name="Nagy L.G."/>
        </authorList>
    </citation>
    <scope>NUCLEOTIDE SEQUENCE [LARGE SCALE GENOMIC DNA]</scope>
    <source>
        <strain evidence="2 3">CBS 121175</strain>
    </source>
</reference>